<keyword evidence="1" id="KW-0812">Transmembrane</keyword>
<dbReference type="RefSeq" id="WP_071620707.1">
    <property type="nucleotide sequence ID" value="NZ_MINN01000161.1"/>
</dbReference>
<accession>A0A1J6WKR7</accession>
<keyword evidence="3" id="KW-1185">Reference proteome</keyword>
<reference evidence="2 3" key="1">
    <citation type="submission" date="2016-09" db="EMBL/GenBank/DDBJ databases">
        <title>Bacillus aquimaris SAMM genome sequence reveals colonization and biosurfactant production capacities.</title>
        <authorList>
            <person name="Waghmode S.R."/>
            <person name="Suryavanshi M.V."/>
        </authorList>
    </citation>
    <scope>NUCLEOTIDE SEQUENCE [LARGE SCALE GENOMIC DNA]</scope>
    <source>
        <strain evidence="2 3">SAMM</strain>
    </source>
</reference>
<gene>
    <name evidence="2" type="ORF">BHE18_16495</name>
</gene>
<keyword evidence="1" id="KW-0472">Membrane</keyword>
<dbReference type="EMBL" id="MINN01000161">
    <property type="protein sequence ID" value="OIU66433.1"/>
    <property type="molecule type" value="Genomic_DNA"/>
</dbReference>
<evidence type="ECO:0000256" key="1">
    <source>
        <dbReference type="SAM" id="Phobius"/>
    </source>
</evidence>
<sequence length="181" mass="20840">MSKDVIQTKFQVSLKDCIDVIRNFPAFRFSYFFILLLVPVVLIFNYITISIPANQDSLINLIILCVIFLIGVHILMKGMEKVLAIRLYRTLKKSGASQLIVGIDKQTLEFVLGAKQNRQTINKKYVVISTPKKYLFYEGKGVKPLMFFLPKRGSAAHEQVVNEIIEIVHKQEKVPLKERKR</sequence>
<evidence type="ECO:0000313" key="2">
    <source>
        <dbReference type="EMBL" id="OIU66433.1"/>
    </source>
</evidence>
<dbReference type="Proteomes" id="UP000182062">
    <property type="component" value="Unassembled WGS sequence"/>
</dbReference>
<keyword evidence="1" id="KW-1133">Transmembrane helix</keyword>
<evidence type="ECO:0008006" key="4">
    <source>
        <dbReference type="Google" id="ProtNLM"/>
    </source>
</evidence>
<organism evidence="2 3">
    <name type="scientific">Rossellomorea aquimaris</name>
    <dbReference type="NCBI Taxonomy" id="189382"/>
    <lineage>
        <taxon>Bacteria</taxon>
        <taxon>Bacillati</taxon>
        <taxon>Bacillota</taxon>
        <taxon>Bacilli</taxon>
        <taxon>Bacillales</taxon>
        <taxon>Bacillaceae</taxon>
        <taxon>Rossellomorea</taxon>
    </lineage>
</organism>
<feature type="transmembrane region" description="Helical" evidence="1">
    <location>
        <begin position="57"/>
        <end position="76"/>
    </location>
</feature>
<dbReference type="AlphaFoldDB" id="A0A1J6WKR7"/>
<protein>
    <recommendedName>
        <fullName evidence="4">YcxB-like protein domain-containing protein</fullName>
    </recommendedName>
</protein>
<evidence type="ECO:0000313" key="3">
    <source>
        <dbReference type="Proteomes" id="UP000182062"/>
    </source>
</evidence>
<dbReference type="OrthoDB" id="2857726at2"/>
<proteinExistence type="predicted"/>
<name>A0A1J6WKR7_9BACI</name>
<feature type="transmembrane region" description="Helical" evidence="1">
    <location>
        <begin position="31"/>
        <end position="51"/>
    </location>
</feature>
<comment type="caution">
    <text evidence="2">The sequence shown here is derived from an EMBL/GenBank/DDBJ whole genome shotgun (WGS) entry which is preliminary data.</text>
</comment>